<evidence type="ECO:0000313" key="3">
    <source>
        <dbReference type="EMBL" id="BCJ89800.1"/>
    </source>
</evidence>
<dbReference type="EMBL" id="AP023361">
    <property type="protein sequence ID" value="BCJ89800.1"/>
    <property type="molecule type" value="Genomic_DNA"/>
</dbReference>
<evidence type="ECO:0000313" key="4">
    <source>
        <dbReference type="Proteomes" id="UP000515317"/>
    </source>
</evidence>
<dbReference type="AlphaFoldDB" id="A0A6S6QSD4"/>
<evidence type="ECO:0000256" key="1">
    <source>
        <dbReference type="SAM" id="MobiDB-lite"/>
    </source>
</evidence>
<gene>
    <name evidence="3" type="ORF">IZ6_05350</name>
</gene>
<sequence>MRVIVLGALIALAGAGLPTGAPAQIAYGAQPNTQPNARTDTTPAWKKWQKPEKRCVHRKASSKPYCRYAPD</sequence>
<evidence type="ECO:0000256" key="2">
    <source>
        <dbReference type="SAM" id="SignalP"/>
    </source>
</evidence>
<reference evidence="3 4" key="1">
    <citation type="submission" date="2020-08" db="EMBL/GenBank/DDBJ databases">
        <title>Genome sequence of Rhizobiales bacterium strain IZ6.</title>
        <authorList>
            <person name="Nakai R."/>
            <person name="Naganuma T."/>
        </authorList>
    </citation>
    <scope>NUCLEOTIDE SEQUENCE [LARGE SCALE GENOMIC DNA]</scope>
    <source>
        <strain evidence="3 4">IZ6</strain>
    </source>
</reference>
<proteinExistence type="predicted"/>
<dbReference type="RefSeq" id="WP_222876483.1">
    <property type="nucleotide sequence ID" value="NZ_AP023361.1"/>
</dbReference>
<accession>A0A6S6QSD4</accession>
<dbReference type="Proteomes" id="UP000515317">
    <property type="component" value="Chromosome"/>
</dbReference>
<keyword evidence="4" id="KW-1185">Reference proteome</keyword>
<dbReference type="KEGG" id="tso:IZ6_05350"/>
<name>A0A6S6QSD4_9HYPH</name>
<organism evidence="3 4">
    <name type="scientific">Terrihabitans soli</name>
    <dbReference type="NCBI Taxonomy" id="708113"/>
    <lineage>
        <taxon>Bacteria</taxon>
        <taxon>Pseudomonadati</taxon>
        <taxon>Pseudomonadota</taxon>
        <taxon>Alphaproteobacteria</taxon>
        <taxon>Hyphomicrobiales</taxon>
        <taxon>Terrihabitans</taxon>
    </lineage>
</organism>
<feature type="region of interest" description="Disordered" evidence="1">
    <location>
        <begin position="28"/>
        <end position="50"/>
    </location>
</feature>
<feature type="compositionally biased region" description="Polar residues" evidence="1">
    <location>
        <begin position="30"/>
        <end position="42"/>
    </location>
</feature>
<keyword evidence="2" id="KW-0732">Signal</keyword>
<feature type="chain" id="PRO_5027888839" evidence="2">
    <location>
        <begin position="24"/>
        <end position="71"/>
    </location>
</feature>
<protein>
    <submittedName>
        <fullName evidence="3">Uncharacterized protein</fullName>
    </submittedName>
</protein>
<feature type="signal peptide" evidence="2">
    <location>
        <begin position="1"/>
        <end position="23"/>
    </location>
</feature>